<dbReference type="SUPFAM" id="SSF51905">
    <property type="entry name" value="FAD/NAD(P)-binding domain"/>
    <property type="match status" value="1"/>
</dbReference>
<evidence type="ECO:0000256" key="3">
    <source>
        <dbReference type="ARBA" id="ARBA00022827"/>
    </source>
</evidence>
<dbReference type="AlphaFoldDB" id="A0A4S4G3E4"/>
<dbReference type="Pfam" id="PF00890">
    <property type="entry name" value="FAD_binding_2"/>
    <property type="match status" value="1"/>
</dbReference>
<dbReference type="InterPro" id="IPR003953">
    <property type="entry name" value="FAD-dep_OxRdtase_2_FAD-bd"/>
</dbReference>
<sequence length="583" mass="62447">MTDASLSRRSFLTGAAALGSLAAAAAVTGCSPKQPSESTPAEGVANADGALASTSGKPAWLVDAPAVSDADCVETVDTDVLVIGAGTAGYFAACAAAENGAKTLLIEKSGNGNSVRSSALGAVNSRLQQAEGEKAAIDPMEIVNDMDRYANGQVSVGLLKKWAFNSGEAIDWYTDLLAKNGMEVQLEWNMPEGTFYKDFPTGHGTNGEYPSREGDVAAIMDAYIASFDGCEVRFNTSMVDLIAEDGRVVGAYAEGPDGMIRVNAAKGVVVATGGYAFNQEMFADRHATRYACNGTMDAFPSCTGDGILALLRQGAYMDENPSSVSFNRCLLTADQEVGTPYEIGGEEYGYHFYASQPFLRVDAHGRRFHNESAPYDFVQSAISRKPAGERFWHQVWDGNWKNDVPRFHTVGCSTIYMQPEGGSDHDAFPGQLDEWIEPEMEQFVADGRIVKADTLDALADALGFTGDDKAAFLETCERQNENFDNQLDPDFGKEPFRLSELRTPPFYASVKSCGFTLCTTDGVVVNDDLQPLREDGTVIEGVYAVGNDGGCFYNGTYPNLAAGLNAGKCVTFGRMVGKMLAEK</sequence>
<comment type="cofactor">
    <cofactor evidence="1">
        <name>FAD</name>
        <dbReference type="ChEBI" id="CHEBI:57692"/>
    </cofactor>
</comment>
<organism evidence="7 8">
    <name type="scientific">Adlercreutzia caecimuris</name>
    <dbReference type="NCBI Taxonomy" id="671266"/>
    <lineage>
        <taxon>Bacteria</taxon>
        <taxon>Bacillati</taxon>
        <taxon>Actinomycetota</taxon>
        <taxon>Coriobacteriia</taxon>
        <taxon>Eggerthellales</taxon>
        <taxon>Eggerthellaceae</taxon>
        <taxon>Adlercreutzia</taxon>
    </lineage>
</organism>
<keyword evidence="4" id="KW-0560">Oxidoreductase</keyword>
<proteinExistence type="predicted"/>
<feature type="signal peptide" evidence="5">
    <location>
        <begin position="1"/>
        <end position="25"/>
    </location>
</feature>
<evidence type="ECO:0000259" key="6">
    <source>
        <dbReference type="Pfam" id="PF00890"/>
    </source>
</evidence>
<evidence type="ECO:0000256" key="1">
    <source>
        <dbReference type="ARBA" id="ARBA00001974"/>
    </source>
</evidence>
<name>A0A4S4G3E4_9ACTN</name>
<dbReference type="PRINTS" id="PR00411">
    <property type="entry name" value="PNDRDTASEI"/>
</dbReference>
<evidence type="ECO:0000313" key="8">
    <source>
        <dbReference type="Proteomes" id="UP000308978"/>
    </source>
</evidence>
<keyword evidence="2" id="KW-0285">Flavoprotein</keyword>
<evidence type="ECO:0000313" key="7">
    <source>
        <dbReference type="EMBL" id="THG37271.1"/>
    </source>
</evidence>
<dbReference type="PANTHER" id="PTHR43400:SF10">
    <property type="entry name" value="3-OXOSTEROID 1-DEHYDROGENASE"/>
    <property type="match status" value="1"/>
</dbReference>
<evidence type="ECO:0000256" key="4">
    <source>
        <dbReference type="ARBA" id="ARBA00023002"/>
    </source>
</evidence>
<dbReference type="RefSeq" id="WP_136434153.1">
    <property type="nucleotide sequence ID" value="NZ_SSTJ01000006.1"/>
</dbReference>
<dbReference type="InterPro" id="IPR036188">
    <property type="entry name" value="FAD/NAD-bd_sf"/>
</dbReference>
<dbReference type="NCBIfam" id="TIGR01409">
    <property type="entry name" value="TAT_signal_seq"/>
    <property type="match status" value="1"/>
</dbReference>
<evidence type="ECO:0000256" key="2">
    <source>
        <dbReference type="ARBA" id="ARBA00022630"/>
    </source>
</evidence>
<dbReference type="InterPro" id="IPR027477">
    <property type="entry name" value="Succ_DH/fumarate_Rdtase_cat_sf"/>
</dbReference>
<comment type="caution">
    <text evidence="7">The sequence shown here is derived from an EMBL/GenBank/DDBJ whole genome shotgun (WGS) entry which is preliminary data.</text>
</comment>
<dbReference type="InterPro" id="IPR019546">
    <property type="entry name" value="TAT_signal_bac_arc"/>
</dbReference>
<dbReference type="SUPFAM" id="SSF56425">
    <property type="entry name" value="Succinate dehydrogenase/fumarate reductase flavoprotein, catalytic domain"/>
    <property type="match status" value="1"/>
</dbReference>
<dbReference type="GO" id="GO:0008202">
    <property type="term" value="P:steroid metabolic process"/>
    <property type="evidence" value="ECO:0007669"/>
    <property type="project" value="UniProtKB-ARBA"/>
</dbReference>
<keyword evidence="3" id="KW-0274">FAD</keyword>
<dbReference type="InterPro" id="IPR050315">
    <property type="entry name" value="FAD-oxidoreductase_2"/>
</dbReference>
<accession>A0A4S4G3E4</accession>
<dbReference type="InterPro" id="IPR006311">
    <property type="entry name" value="TAT_signal"/>
</dbReference>
<reference evidence="7 8" key="1">
    <citation type="submission" date="2019-04" db="EMBL/GenBank/DDBJ databases">
        <title>Microbes associate with the intestines of laboratory mice.</title>
        <authorList>
            <person name="Navarre W."/>
            <person name="Wong E."/>
            <person name="Huang K.C."/>
            <person name="Tropini C."/>
            <person name="Ng K."/>
            <person name="Yu B."/>
        </authorList>
    </citation>
    <scope>NUCLEOTIDE SEQUENCE [LARGE SCALE GENOMIC DNA]</scope>
    <source>
        <strain evidence="7 8">NM80_B27</strain>
    </source>
</reference>
<feature type="domain" description="FAD-dependent oxidoreductase 2 FAD-binding" evidence="6">
    <location>
        <begin position="79"/>
        <end position="559"/>
    </location>
</feature>
<keyword evidence="5" id="KW-0732">Signal</keyword>
<dbReference type="Proteomes" id="UP000308978">
    <property type="component" value="Unassembled WGS sequence"/>
</dbReference>
<gene>
    <name evidence="7" type="ORF">E5986_05760</name>
</gene>
<dbReference type="PROSITE" id="PS51318">
    <property type="entry name" value="TAT"/>
    <property type="match status" value="1"/>
</dbReference>
<dbReference type="Gene3D" id="3.90.700.10">
    <property type="entry name" value="Succinate dehydrogenase/fumarate reductase flavoprotein, catalytic domain"/>
    <property type="match status" value="1"/>
</dbReference>
<dbReference type="PANTHER" id="PTHR43400">
    <property type="entry name" value="FUMARATE REDUCTASE"/>
    <property type="match status" value="1"/>
</dbReference>
<dbReference type="GO" id="GO:0033765">
    <property type="term" value="F:steroid dehydrogenase activity, acting on the CH-CH group of donors"/>
    <property type="evidence" value="ECO:0007669"/>
    <property type="project" value="UniProtKB-ARBA"/>
</dbReference>
<evidence type="ECO:0000256" key="5">
    <source>
        <dbReference type="SAM" id="SignalP"/>
    </source>
</evidence>
<dbReference type="Gene3D" id="3.50.50.60">
    <property type="entry name" value="FAD/NAD(P)-binding domain"/>
    <property type="match status" value="2"/>
</dbReference>
<feature type="chain" id="PRO_5020475794" evidence="5">
    <location>
        <begin position="26"/>
        <end position="583"/>
    </location>
</feature>
<dbReference type="EMBL" id="SSTJ01000006">
    <property type="protein sequence ID" value="THG37271.1"/>
    <property type="molecule type" value="Genomic_DNA"/>
</dbReference>
<protein>
    <submittedName>
        <fullName evidence="7">FAD-dependent oxidoreductase</fullName>
    </submittedName>
</protein>